<organism evidence="1 2">
    <name type="scientific">Salinisphaera japonica YTM-1</name>
    <dbReference type="NCBI Taxonomy" id="1209778"/>
    <lineage>
        <taxon>Bacteria</taxon>
        <taxon>Pseudomonadati</taxon>
        <taxon>Pseudomonadota</taxon>
        <taxon>Gammaproteobacteria</taxon>
        <taxon>Salinisphaerales</taxon>
        <taxon>Salinisphaeraceae</taxon>
        <taxon>Salinisphaera</taxon>
    </lineage>
</organism>
<dbReference type="AlphaFoldDB" id="A0A423Q1L1"/>
<sequence>MAGLWLAAAPAGAADEQANTLDPQDAAHVPALVEKQQQRYQALQNEWQARHVPRSLARPTDAPAARDSNVPTVGIKLQDVDYEIADGIGFHVKSLVGALVPNTAGEPVNFDDPDQYRIHVHAGEVTLSPAQLDAVFNRYVLTYAPRSLSSVTNQTEDGRLIVDVGARLRGFLPPIGGLPTRLSGPVHVTEDNRLAYTPDKVSNFGLSLLPVLNATGLTLADLTPLDRPGAHLKNNTLLMDPQNLFPAPRLEIDKIEKVTLSERGMTLVFASDAPEPTFDDPPVETDSYIWLQSGDARFYGTVLVNARLALVNENNKRLHFHLYDYRAQTAAGRIDGLADGTLIARVPNTAPGADDTIVITENRTPD</sequence>
<accession>A0A423Q1L1</accession>
<proteinExistence type="predicted"/>
<comment type="caution">
    <text evidence="1">The sequence shown here is derived from an EMBL/GenBank/DDBJ whole genome shotgun (WGS) entry which is preliminary data.</text>
</comment>
<evidence type="ECO:0000313" key="2">
    <source>
        <dbReference type="Proteomes" id="UP000285310"/>
    </source>
</evidence>
<dbReference type="EMBL" id="AYKG01000002">
    <property type="protein sequence ID" value="ROO32298.1"/>
    <property type="molecule type" value="Genomic_DNA"/>
</dbReference>
<protein>
    <recommendedName>
        <fullName evidence="3">DUF2993 domain-containing protein</fullName>
    </recommendedName>
</protein>
<evidence type="ECO:0000313" key="1">
    <source>
        <dbReference type="EMBL" id="ROO32298.1"/>
    </source>
</evidence>
<name>A0A423Q1L1_9GAMM</name>
<dbReference type="Proteomes" id="UP000285310">
    <property type="component" value="Unassembled WGS sequence"/>
</dbReference>
<keyword evidence="2" id="KW-1185">Reference proteome</keyword>
<gene>
    <name evidence="1" type="ORF">SAJA_01395</name>
</gene>
<dbReference type="InParanoid" id="A0A423Q1L1"/>
<reference evidence="1 2" key="1">
    <citation type="submission" date="2013-10" db="EMBL/GenBank/DDBJ databases">
        <title>Salinisphaera japonica YTM-1 Genome Sequencing.</title>
        <authorList>
            <person name="Lai Q."/>
            <person name="Li C."/>
            <person name="Shao Z."/>
        </authorList>
    </citation>
    <scope>NUCLEOTIDE SEQUENCE [LARGE SCALE GENOMIC DNA]</scope>
    <source>
        <strain evidence="1 2">YTM-1</strain>
    </source>
</reference>
<evidence type="ECO:0008006" key="3">
    <source>
        <dbReference type="Google" id="ProtNLM"/>
    </source>
</evidence>